<proteinExistence type="predicted"/>
<organism evidence="1 2">
    <name type="scientific">Lactobacillus bombicola</name>
    <dbReference type="NCBI Taxonomy" id="1505723"/>
    <lineage>
        <taxon>Bacteria</taxon>
        <taxon>Bacillati</taxon>
        <taxon>Bacillota</taxon>
        <taxon>Bacilli</taxon>
        <taxon>Lactobacillales</taxon>
        <taxon>Lactobacillaceae</taxon>
        <taxon>Lactobacillus</taxon>
    </lineage>
</organism>
<dbReference type="Gene3D" id="3.30.460.10">
    <property type="entry name" value="Beta Polymerase, domain 2"/>
    <property type="match status" value="1"/>
</dbReference>
<dbReference type="PANTHER" id="PTHR34822:SF1">
    <property type="entry name" value="GRPB FAMILY PROTEIN"/>
    <property type="match status" value="1"/>
</dbReference>
<dbReference type="GO" id="GO:0016740">
    <property type="term" value="F:transferase activity"/>
    <property type="evidence" value="ECO:0007669"/>
    <property type="project" value="UniProtKB-KW"/>
</dbReference>
<dbReference type="InterPro" id="IPR007344">
    <property type="entry name" value="GrpB/CoaE"/>
</dbReference>
<sequence length="128" mass="14704">MVKYNNNWPSIFQTEKEKIQQALGSTALKIEHIGSTAVTGLMSKPIIDILLVVPHPSAEASYALQLQQAGYILRIREPEFQEHRMFLGIDPAVHLHVYGPGSQEAKDLILFRDWLRKNDTDRLKYQEF</sequence>
<dbReference type="RefSeq" id="WP_090093148.1">
    <property type="nucleotide sequence ID" value="NZ_CBCRVU010000001.1"/>
</dbReference>
<name>A0A1I1SIB2_9LACO</name>
<dbReference type="STRING" id="1505723.SAMN04487792_0968"/>
<gene>
    <name evidence="1" type="ORF">SAMN04487792_0968</name>
</gene>
<dbReference type="InterPro" id="IPR043519">
    <property type="entry name" value="NT_sf"/>
</dbReference>
<dbReference type="Proteomes" id="UP000199599">
    <property type="component" value="Unassembled WGS sequence"/>
</dbReference>
<dbReference type="AlphaFoldDB" id="A0A1I1SIB2"/>
<accession>A0A1I1SIB2</accession>
<evidence type="ECO:0000313" key="2">
    <source>
        <dbReference type="Proteomes" id="UP000199599"/>
    </source>
</evidence>
<dbReference type="Pfam" id="PF04229">
    <property type="entry name" value="GrpB"/>
    <property type="match status" value="1"/>
</dbReference>
<dbReference type="SUPFAM" id="SSF81301">
    <property type="entry name" value="Nucleotidyltransferase"/>
    <property type="match status" value="1"/>
</dbReference>
<evidence type="ECO:0000313" key="1">
    <source>
        <dbReference type="EMBL" id="SFD46227.1"/>
    </source>
</evidence>
<dbReference type="EMBL" id="FOMN01000004">
    <property type="protein sequence ID" value="SFD46227.1"/>
    <property type="molecule type" value="Genomic_DNA"/>
</dbReference>
<reference evidence="2" key="1">
    <citation type="submission" date="2016-10" db="EMBL/GenBank/DDBJ databases">
        <authorList>
            <person name="Varghese N."/>
            <person name="Submissions S."/>
        </authorList>
    </citation>
    <scope>NUCLEOTIDE SEQUENCE [LARGE SCALE GENOMIC DNA]</scope>
    <source>
        <strain evidence="2">R-53102</strain>
    </source>
</reference>
<dbReference type="PANTHER" id="PTHR34822">
    <property type="entry name" value="GRPB DOMAIN PROTEIN (AFU_ORTHOLOGUE AFUA_1G01530)"/>
    <property type="match status" value="1"/>
</dbReference>
<keyword evidence="1" id="KW-0808">Transferase</keyword>
<protein>
    <submittedName>
        <fullName evidence="1">GrpB domain, predicted nucleotidyltransferase, UPF0157 family</fullName>
    </submittedName>
</protein>